<keyword evidence="5" id="KW-0560">Oxidoreductase</keyword>
<dbReference type="InterPro" id="IPR013785">
    <property type="entry name" value="Aldolase_TIM"/>
</dbReference>
<evidence type="ECO:0000313" key="6">
    <source>
        <dbReference type="EMBL" id="GJN64196.1"/>
    </source>
</evidence>
<keyword evidence="6" id="KW-0223">Dioxygenase</keyword>
<sequence length="361" mass="37645">MLTLRGKPLAVPILQGGMGVGVSMGGLAGAVAACGALGCISTADAGYNEPDFSSNPQGANLRALKKEIEKAKRLANGAGLVAVNAMVATRQYADAVKAAVAAGADAVISGAGLPMELPGLVEGSETAIAPIVSSARAAKLILRRWASRFGRTADFVVIEGSQAGGHLGFDEADLLAGKCETLDEILPGVLAEVKPYEEKFGHPIPVFVAGGVFTGADMAHYMEMGAAGVQIATRFIATHECDASQGYKDVLLEAKAEDVRIIHSPVGMPGRALNTPLVQKLAQGLRFPPKHCSACITTCEPAKIPYCITHALIEAVRGNREEGLFFCGANVGRVNRMMSVRELIDEILAERRAALGLTNEV</sequence>
<evidence type="ECO:0000256" key="3">
    <source>
        <dbReference type="ARBA" id="ARBA00022630"/>
    </source>
</evidence>
<dbReference type="PANTHER" id="PTHR32332:SF18">
    <property type="entry name" value="2-NITROPROPANE DIOXYGENASE"/>
    <property type="match status" value="1"/>
</dbReference>
<dbReference type="InterPro" id="IPR004136">
    <property type="entry name" value="NMO"/>
</dbReference>
<keyword evidence="7" id="KW-1185">Reference proteome</keyword>
<protein>
    <recommendedName>
        <fullName evidence="2">Probable nitronate monooxygenase</fullName>
    </recommendedName>
</protein>
<keyword evidence="3" id="KW-0285">Flavoprotein</keyword>
<dbReference type="Pfam" id="PF03060">
    <property type="entry name" value="NMO"/>
    <property type="match status" value="1"/>
</dbReference>
<dbReference type="Gene3D" id="3.20.20.70">
    <property type="entry name" value="Aldolase class I"/>
    <property type="match status" value="1"/>
</dbReference>
<proteinExistence type="predicted"/>
<evidence type="ECO:0000256" key="2">
    <source>
        <dbReference type="ARBA" id="ARBA00013457"/>
    </source>
</evidence>
<evidence type="ECO:0000256" key="1">
    <source>
        <dbReference type="ARBA" id="ARBA00003535"/>
    </source>
</evidence>
<dbReference type="GO" id="GO:0018580">
    <property type="term" value="F:nitronate monooxygenase activity"/>
    <property type="evidence" value="ECO:0007669"/>
    <property type="project" value="InterPro"/>
</dbReference>
<comment type="function">
    <text evidence="1">Nitronate monooxygenase that uses molecular oxygen to catalyze the oxidative denitrification of alkyl nitronates. Acts on propionate 3-nitronate (P3N), the presumed physiological substrate. Probably functions in the detoxification of P3N, a metabolic poison produced by plants and fungi as a defense mechanism.</text>
</comment>
<dbReference type="AlphaFoldDB" id="A0AA37IXN4"/>
<evidence type="ECO:0000313" key="7">
    <source>
        <dbReference type="Proteomes" id="UP001055185"/>
    </source>
</evidence>
<gene>
    <name evidence="6" type="ORF">JCM17207_08210</name>
</gene>
<dbReference type="GO" id="GO:0051213">
    <property type="term" value="F:dioxygenase activity"/>
    <property type="evidence" value="ECO:0007669"/>
    <property type="project" value="UniProtKB-KW"/>
</dbReference>
<dbReference type="Proteomes" id="UP001055185">
    <property type="component" value="Unassembled WGS sequence"/>
</dbReference>
<evidence type="ECO:0000256" key="4">
    <source>
        <dbReference type="ARBA" id="ARBA00022643"/>
    </source>
</evidence>
<organism evidence="6 7">
    <name type="scientific">Faecalibacterium gallinarum</name>
    <dbReference type="NCBI Taxonomy" id="2903556"/>
    <lineage>
        <taxon>Bacteria</taxon>
        <taxon>Bacillati</taxon>
        <taxon>Bacillota</taxon>
        <taxon>Clostridia</taxon>
        <taxon>Eubacteriales</taxon>
        <taxon>Oscillospiraceae</taxon>
        <taxon>Faecalibacterium</taxon>
    </lineage>
</organism>
<dbReference type="RefSeq" id="WP_238316428.1">
    <property type="nucleotide sequence ID" value="NZ_BQKV01000027.1"/>
</dbReference>
<dbReference type="SUPFAM" id="SSF51412">
    <property type="entry name" value="Inosine monophosphate dehydrogenase (IMPDH)"/>
    <property type="match status" value="1"/>
</dbReference>
<name>A0AA37IXN4_9FIRM</name>
<dbReference type="CDD" id="cd04730">
    <property type="entry name" value="NPD_like"/>
    <property type="match status" value="1"/>
</dbReference>
<dbReference type="EMBL" id="BQKV01000027">
    <property type="protein sequence ID" value="GJN64196.1"/>
    <property type="molecule type" value="Genomic_DNA"/>
</dbReference>
<keyword evidence="4" id="KW-0288">FMN</keyword>
<dbReference type="PANTHER" id="PTHR32332">
    <property type="entry name" value="2-NITROPROPANE DIOXYGENASE"/>
    <property type="match status" value="1"/>
</dbReference>
<comment type="caution">
    <text evidence="6">The sequence shown here is derived from an EMBL/GenBank/DDBJ whole genome shotgun (WGS) entry which is preliminary data.</text>
</comment>
<evidence type="ECO:0000256" key="5">
    <source>
        <dbReference type="ARBA" id="ARBA00023002"/>
    </source>
</evidence>
<reference evidence="6" key="1">
    <citation type="journal article" date="2022" name="Int. J. Syst. Evol. Microbiol.">
        <title>Genome-based, phenotypic and chemotaxonomic classification of Faecalibacterium strains: proposal of three novel species Faecalibacterium duncaniae sp. nov., Faecalibacterium hattorii sp. nov. and Faecalibacterium gallinarum sp. nov. .</title>
        <authorList>
            <person name="Sakamoto M."/>
            <person name="Sakurai N."/>
            <person name="Tanno H."/>
            <person name="Iino T."/>
            <person name="Ohkuma M."/>
            <person name="Endo A."/>
        </authorList>
    </citation>
    <scope>NUCLEOTIDE SEQUENCE</scope>
    <source>
        <strain evidence="6">JCM 17207</strain>
    </source>
</reference>
<dbReference type="PROSITE" id="PS51257">
    <property type="entry name" value="PROKAR_LIPOPROTEIN"/>
    <property type="match status" value="1"/>
</dbReference>
<accession>A0AA37IXN4</accession>